<accession>A0A232LRW7</accession>
<evidence type="ECO:0000313" key="3">
    <source>
        <dbReference type="Proteomes" id="UP000243515"/>
    </source>
</evidence>
<evidence type="ECO:0000313" key="2">
    <source>
        <dbReference type="EMBL" id="OXV06876.1"/>
    </source>
</evidence>
<dbReference type="OrthoDB" id="2873061at2759"/>
<feature type="region of interest" description="Disordered" evidence="1">
    <location>
        <begin position="1"/>
        <end position="125"/>
    </location>
</feature>
<feature type="compositionally biased region" description="Pro residues" evidence="1">
    <location>
        <begin position="57"/>
        <end position="69"/>
    </location>
</feature>
<gene>
    <name evidence="2" type="ORF">Egran_05354</name>
</gene>
<dbReference type="PANTHER" id="PTHR35587">
    <property type="entry name" value="EXPRESSED PROTEIN"/>
    <property type="match status" value="1"/>
</dbReference>
<proteinExistence type="predicted"/>
<dbReference type="PANTHER" id="PTHR35587:SF4">
    <property type="match status" value="1"/>
</dbReference>
<comment type="caution">
    <text evidence="2">The sequence shown here is derived from an EMBL/GenBank/DDBJ whole genome shotgun (WGS) entry which is preliminary data.</text>
</comment>
<keyword evidence="3" id="KW-1185">Reference proteome</keyword>
<protein>
    <submittedName>
        <fullName evidence="2">Uncharacterized protein</fullName>
    </submittedName>
</protein>
<name>A0A232LRW7_9EURO</name>
<dbReference type="AlphaFoldDB" id="A0A232LRW7"/>
<reference evidence="2 3" key="1">
    <citation type="journal article" date="2015" name="Environ. Microbiol.">
        <title>Metagenome sequence of Elaphomyces granulatus from sporocarp tissue reveals Ascomycota ectomycorrhizal fingerprints of genome expansion and a Proteobacteria-rich microbiome.</title>
        <authorList>
            <person name="Quandt C.A."/>
            <person name="Kohler A."/>
            <person name="Hesse C.N."/>
            <person name="Sharpton T.J."/>
            <person name="Martin F."/>
            <person name="Spatafora J.W."/>
        </authorList>
    </citation>
    <scope>NUCLEOTIDE SEQUENCE [LARGE SCALE GENOMIC DNA]</scope>
    <source>
        <strain evidence="2 3">OSC145934</strain>
    </source>
</reference>
<organism evidence="2 3">
    <name type="scientific">Elaphomyces granulatus</name>
    <dbReference type="NCBI Taxonomy" id="519963"/>
    <lineage>
        <taxon>Eukaryota</taxon>
        <taxon>Fungi</taxon>
        <taxon>Dikarya</taxon>
        <taxon>Ascomycota</taxon>
        <taxon>Pezizomycotina</taxon>
        <taxon>Eurotiomycetes</taxon>
        <taxon>Eurotiomycetidae</taxon>
        <taxon>Eurotiales</taxon>
        <taxon>Elaphomycetaceae</taxon>
        <taxon>Elaphomyces</taxon>
    </lineage>
</organism>
<feature type="compositionally biased region" description="Basic residues" evidence="1">
    <location>
        <begin position="72"/>
        <end position="83"/>
    </location>
</feature>
<dbReference type="Proteomes" id="UP000243515">
    <property type="component" value="Unassembled WGS sequence"/>
</dbReference>
<feature type="compositionally biased region" description="Polar residues" evidence="1">
    <location>
        <begin position="7"/>
        <end position="22"/>
    </location>
</feature>
<evidence type="ECO:0000256" key="1">
    <source>
        <dbReference type="SAM" id="MobiDB-lite"/>
    </source>
</evidence>
<dbReference type="EMBL" id="NPHW01005323">
    <property type="protein sequence ID" value="OXV06876.1"/>
    <property type="molecule type" value="Genomic_DNA"/>
</dbReference>
<sequence length="203" mass="21953">MAELENRSQTVNQAGDETNEGPSTPEIPEDTGTFQEPESDLERGEPEYLPQEELEPGPQPRPEPEPQPQPQRARRRNRRRPAQRRPYQNPEETEDTIDRGDMEPTGGRRTRTRNKGDNQLAPLGGLGGVGDVGNAVNNAGDLVQNTAGKAVGGVTDSAGKVVGGQEGGGGGRDEQLRLRLDLNLDIEVQLKAKIHGDLTLGLL</sequence>